<dbReference type="Proteomes" id="UP000790709">
    <property type="component" value="Unassembled WGS sequence"/>
</dbReference>
<gene>
    <name evidence="1" type="ORF">BV22DRAFT_112587</name>
</gene>
<protein>
    <submittedName>
        <fullName evidence="1">Uncharacterized protein</fullName>
    </submittedName>
</protein>
<reference evidence="1" key="1">
    <citation type="journal article" date="2021" name="New Phytol.">
        <title>Evolutionary innovations through gain and loss of genes in the ectomycorrhizal Boletales.</title>
        <authorList>
            <person name="Wu G."/>
            <person name="Miyauchi S."/>
            <person name="Morin E."/>
            <person name="Kuo A."/>
            <person name="Drula E."/>
            <person name="Varga T."/>
            <person name="Kohler A."/>
            <person name="Feng B."/>
            <person name="Cao Y."/>
            <person name="Lipzen A."/>
            <person name="Daum C."/>
            <person name="Hundley H."/>
            <person name="Pangilinan J."/>
            <person name="Johnson J."/>
            <person name="Barry K."/>
            <person name="LaButti K."/>
            <person name="Ng V."/>
            <person name="Ahrendt S."/>
            <person name="Min B."/>
            <person name="Choi I.G."/>
            <person name="Park H."/>
            <person name="Plett J.M."/>
            <person name="Magnuson J."/>
            <person name="Spatafora J.W."/>
            <person name="Nagy L.G."/>
            <person name="Henrissat B."/>
            <person name="Grigoriev I.V."/>
            <person name="Yang Z.L."/>
            <person name="Xu J."/>
            <person name="Martin F.M."/>
        </authorList>
    </citation>
    <scope>NUCLEOTIDE SEQUENCE</scope>
    <source>
        <strain evidence="1">KUC20120723A-06</strain>
    </source>
</reference>
<accession>A0ACB8BUG5</accession>
<proteinExistence type="predicted"/>
<evidence type="ECO:0000313" key="2">
    <source>
        <dbReference type="Proteomes" id="UP000790709"/>
    </source>
</evidence>
<name>A0ACB8BUG5_9AGAM</name>
<evidence type="ECO:0000313" key="1">
    <source>
        <dbReference type="EMBL" id="KAH7929605.1"/>
    </source>
</evidence>
<keyword evidence="2" id="KW-1185">Reference proteome</keyword>
<organism evidence="1 2">
    <name type="scientific">Leucogyrophana mollusca</name>
    <dbReference type="NCBI Taxonomy" id="85980"/>
    <lineage>
        <taxon>Eukaryota</taxon>
        <taxon>Fungi</taxon>
        <taxon>Dikarya</taxon>
        <taxon>Basidiomycota</taxon>
        <taxon>Agaricomycotina</taxon>
        <taxon>Agaricomycetes</taxon>
        <taxon>Agaricomycetidae</taxon>
        <taxon>Boletales</taxon>
        <taxon>Boletales incertae sedis</taxon>
        <taxon>Leucogyrophana</taxon>
    </lineage>
</organism>
<comment type="caution">
    <text evidence="1">The sequence shown here is derived from an EMBL/GenBank/DDBJ whole genome shotgun (WGS) entry which is preliminary data.</text>
</comment>
<sequence length="180" mass="20073">MWRIHTRGSLCKLHPFPSLQRETRSSEFLLWLFEYRFVVELIDLRWILFPACPFAHHFYHNHSCPSTPSSLLWAPSFLRLALTIGQSLCLPSNLMLVPLVLDVSQNAFLLGTARDVLVLRSTSARPSLGTLPLNATRSTGGTFRSQGSGPLIKILGQITTGSLCGGLFKPRRPCLGERSI</sequence>
<dbReference type="EMBL" id="MU266339">
    <property type="protein sequence ID" value="KAH7929605.1"/>
    <property type="molecule type" value="Genomic_DNA"/>
</dbReference>